<name>A0A1Y2HNK6_9FUNG</name>
<dbReference type="Proteomes" id="UP000193411">
    <property type="component" value="Unassembled WGS sequence"/>
</dbReference>
<dbReference type="SUPFAM" id="SSF82109">
    <property type="entry name" value="MIR domain"/>
    <property type="match status" value="1"/>
</dbReference>
<evidence type="ECO:0000313" key="6">
    <source>
        <dbReference type="Proteomes" id="UP000193411"/>
    </source>
</evidence>
<comment type="caution">
    <text evidence="5">The sequence shown here is derived from an EMBL/GenBank/DDBJ whole genome shotgun (WGS) entry which is preliminary data.</text>
</comment>
<dbReference type="PANTHER" id="PTHR46809:SF2">
    <property type="entry name" value="GH21273P"/>
    <property type="match status" value="1"/>
</dbReference>
<dbReference type="InterPro" id="IPR016093">
    <property type="entry name" value="MIR_motif"/>
</dbReference>
<dbReference type="STRING" id="765915.A0A1Y2HNK6"/>
<evidence type="ECO:0000256" key="2">
    <source>
        <dbReference type="ARBA" id="ARBA00022737"/>
    </source>
</evidence>
<feature type="domain" description="MIR" evidence="4">
    <location>
        <begin position="104"/>
        <end position="158"/>
    </location>
</feature>
<evidence type="ECO:0000256" key="1">
    <source>
        <dbReference type="ARBA" id="ARBA00022729"/>
    </source>
</evidence>
<dbReference type="CDD" id="cd23279">
    <property type="entry name" value="beta-trefoil_MIR_SDF2-like"/>
    <property type="match status" value="1"/>
</dbReference>
<keyword evidence="2" id="KW-0677">Repeat</keyword>
<organism evidence="5 6">
    <name type="scientific">Catenaria anguillulae PL171</name>
    <dbReference type="NCBI Taxonomy" id="765915"/>
    <lineage>
        <taxon>Eukaryota</taxon>
        <taxon>Fungi</taxon>
        <taxon>Fungi incertae sedis</taxon>
        <taxon>Blastocladiomycota</taxon>
        <taxon>Blastocladiomycetes</taxon>
        <taxon>Blastocladiales</taxon>
        <taxon>Catenariaceae</taxon>
        <taxon>Catenaria</taxon>
    </lineage>
</organism>
<evidence type="ECO:0000256" key="3">
    <source>
        <dbReference type="SAM" id="SignalP"/>
    </source>
</evidence>
<dbReference type="PANTHER" id="PTHR46809">
    <property type="entry name" value="STROMAL CELL-DERIVED FACTOR 2-LIKE PROTEIN"/>
    <property type="match status" value="1"/>
</dbReference>
<protein>
    <submittedName>
        <fullName evidence="5">MIR motif-containing protein</fullName>
    </submittedName>
</protein>
<dbReference type="InterPro" id="IPR036300">
    <property type="entry name" value="MIR_dom_sf"/>
</dbReference>
<keyword evidence="1 3" id="KW-0732">Signal</keyword>
<dbReference type="Pfam" id="PF02815">
    <property type="entry name" value="MIR"/>
    <property type="match status" value="1"/>
</dbReference>
<feature type="signal peptide" evidence="3">
    <location>
        <begin position="1"/>
        <end position="27"/>
    </location>
</feature>
<evidence type="ECO:0000313" key="5">
    <source>
        <dbReference type="EMBL" id="ORZ35391.1"/>
    </source>
</evidence>
<dbReference type="OrthoDB" id="5588846at2759"/>
<sequence>MKPRTMSRSMHPLALLLGLAAAIICAAVSTAAEATIEIDEEFSRVTCGSLIKLTHVATGHKLHSHKIPYGSGSGQQSVTAFPGKDDPNSLWLVEAGNGQPCARGETIKCGSVIRLVHTATMTRLHSHLHNSPLSGNQEVSAYPHVGANNDDNWKLTCKSSSTKFWTRELPVFLMHESTSKYLHASANHRYNQPIPGQLEVSGIGRRNSNAEWAAQEGVYFASQVPKA</sequence>
<dbReference type="Gene3D" id="2.80.10.50">
    <property type="match status" value="1"/>
</dbReference>
<reference evidence="5 6" key="1">
    <citation type="submission" date="2016-07" db="EMBL/GenBank/DDBJ databases">
        <title>Pervasive Adenine N6-methylation of Active Genes in Fungi.</title>
        <authorList>
            <consortium name="DOE Joint Genome Institute"/>
            <person name="Mondo S.J."/>
            <person name="Dannebaum R.O."/>
            <person name="Kuo R.C."/>
            <person name="Labutti K."/>
            <person name="Haridas S."/>
            <person name="Kuo A."/>
            <person name="Salamov A."/>
            <person name="Ahrendt S.R."/>
            <person name="Lipzen A."/>
            <person name="Sullivan W."/>
            <person name="Andreopoulos W.B."/>
            <person name="Clum A."/>
            <person name="Lindquist E."/>
            <person name="Daum C."/>
            <person name="Ramamoorthy G.K."/>
            <person name="Gryganskyi A."/>
            <person name="Culley D."/>
            <person name="Magnuson J.K."/>
            <person name="James T.Y."/>
            <person name="O'Malley M.A."/>
            <person name="Stajich J.E."/>
            <person name="Spatafora J.W."/>
            <person name="Visel A."/>
            <person name="Grigoriev I.V."/>
        </authorList>
    </citation>
    <scope>NUCLEOTIDE SEQUENCE [LARGE SCALE GENOMIC DNA]</scope>
    <source>
        <strain evidence="5 6">PL171</strain>
    </source>
</reference>
<feature type="chain" id="PRO_5012033719" evidence="3">
    <location>
        <begin position="28"/>
        <end position="227"/>
    </location>
</feature>
<dbReference type="PROSITE" id="PS50919">
    <property type="entry name" value="MIR"/>
    <property type="match status" value="2"/>
</dbReference>
<dbReference type="AlphaFoldDB" id="A0A1Y2HNK6"/>
<accession>A0A1Y2HNK6</accession>
<evidence type="ECO:0000259" key="4">
    <source>
        <dbReference type="PROSITE" id="PS50919"/>
    </source>
</evidence>
<keyword evidence="6" id="KW-1185">Reference proteome</keyword>
<feature type="domain" description="MIR" evidence="4">
    <location>
        <begin position="42"/>
        <end position="96"/>
    </location>
</feature>
<dbReference type="EMBL" id="MCFL01000022">
    <property type="protein sequence ID" value="ORZ35391.1"/>
    <property type="molecule type" value="Genomic_DNA"/>
</dbReference>
<proteinExistence type="predicted"/>
<dbReference type="SMART" id="SM00472">
    <property type="entry name" value="MIR"/>
    <property type="match status" value="3"/>
</dbReference>
<gene>
    <name evidence="5" type="ORF">BCR44DRAFT_1434120</name>
</gene>